<dbReference type="SMART" id="SM00464">
    <property type="entry name" value="LON"/>
    <property type="match status" value="1"/>
</dbReference>
<dbReference type="PANTHER" id="PTHR46732">
    <property type="entry name" value="ATP-DEPENDENT PROTEASE LA (LON) DOMAIN PROTEIN"/>
    <property type="match status" value="1"/>
</dbReference>
<evidence type="ECO:0000313" key="3">
    <source>
        <dbReference type="EMBL" id="MCH6159759.1"/>
    </source>
</evidence>
<dbReference type="Proteomes" id="UP001166784">
    <property type="component" value="Unassembled WGS sequence"/>
</dbReference>
<dbReference type="RefSeq" id="WP_241057720.1">
    <property type="nucleotide sequence ID" value="NZ_JAKWJU010000002.1"/>
</dbReference>
<dbReference type="InterPro" id="IPR046336">
    <property type="entry name" value="Lon_prtase_N_sf"/>
</dbReference>
<evidence type="ECO:0000313" key="4">
    <source>
        <dbReference type="Proteomes" id="UP001166784"/>
    </source>
</evidence>
<keyword evidence="4" id="KW-1185">Reference proteome</keyword>
<sequence length="284" mass="29655">MTTALPLFPLNSVLFPGLVLPLNIFEQRYRALMRDLLKIPEDTPRRFGVVAIRDGREVAQTSTGLPESAPPQGAEPMAGFGPDPMTSFYTVGCVADASTIRERTGTGSGTGSGTGGGPGSGAAGGTGSGPDDASVDEDEAAHDDPGYEVLATGTTRFRLLSVDTSGPYLTGEIEELPEEEGDGAGTLSSGVLRAFRGYQKRLASARERTLAAGQELPDDPSVVSYLVAAATILDTPTKQRLLQAPDTATRLADELKILRRETAVIGKLPSLPAADLTRSPTSPN</sequence>
<gene>
    <name evidence="3" type="ORF">MMA15_04795</name>
</gene>
<feature type="compositionally biased region" description="Gly residues" evidence="1">
    <location>
        <begin position="106"/>
        <end position="128"/>
    </location>
</feature>
<dbReference type="Pfam" id="PF02190">
    <property type="entry name" value="LON_substr_bdg"/>
    <property type="match status" value="1"/>
</dbReference>
<proteinExistence type="predicted"/>
<reference evidence="3" key="2">
    <citation type="journal article" date="2023" name="Int. J. Syst. Evol. Microbiol.">
        <title>Streptomyces marispadix sp. nov., isolated from marine beach sediment of the Northern Coast of Portugal.</title>
        <authorList>
            <person name="dos Santos J.D.N."/>
            <person name="Vitorino I.R."/>
            <person name="Kallscheuer N."/>
            <person name="Srivastava A."/>
            <person name="Krautwurst S."/>
            <person name="Marz M."/>
            <person name="Jogler C."/>
            <person name="Lobo Da Cunha A."/>
            <person name="Catita J."/>
            <person name="Goncalves H."/>
            <person name="Gonzalez I."/>
            <person name="Reyes F."/>
            <person name="Lage O.M."/>
        </authorList>
    </citation>
    <scope>NUCLEOTIDE SEQUENCE</scope>
    <source>
        <strain evidence="3">M600PL45_2</strain>
    </source>
</reference>
<evidence type="ECO:0000256" key="1">
    <source>
        <dbReference type="SAM" id="MobiDB-lite"/>
    </source>
</evidence>
<comment type="caution">
    <text evidence="3">The sequence shown here is derived from an EMBL/GenBank/DDBJ whole genome shotgun (WGS) entry which is preliminary data.</text>
</comment>
<feature type="region of interest" description="Disordered" evidence="1">
    <location>
        <begin position="102"/>
        <end position="142"/>
    </location>
</feature>
<reference evidence="3" key="1">
    <citation type="submission" date="2022-03" db="EMBL/GenBank/DDBJ databases">
        <authorList>
            <person name="Santos J.D.N."/>
            <person name="Kallscheuer N."/>
            <person name="Jogler C."/>
            <person name="Lage O.M."/>
        </authorList>
    </citation>
    <scope>NUCLEOTIDE SEQUENCE</scope>
    <source>
        <strain evidence="3">M600PL45_2</strain>
    </source>
</reference>
<dbReference type="Gene3D" id="2.30.130.40">
    <property type="entry name" value="LON domain-like"/>
    <property type="match status" value="1"/>
</dbReference>
<feature type="domain" description="Lon N-terminal" evidence="2">
    <location>
        <begin position="2"/>
        <end position="262"/>
    </location>
</feature>
<dbReference type="EMBL" id="JAKWJU010000002">
    <property type="protein sequence ID" value="MCH6159759.1"/>
    <property type="molecule type" value="Genomic_DNA"/>
</dbReference>
<dbReference type="InterPro" id="IPR015947">
    <property type="entry name" value="PUA-like_sf"/>
</dbReference>
<protein>
    <submittedName>
        <fullName evidence="3">LON peptidase substrate-binding domain-containing protein</fullName>
    </submittedName>
</protein>
<accession>A0ABS9SU05</accession>
<dbReference type="PANTHER" id="PTHR46732:SF8">
    <property type="entry name" value="ATP-DEPENDENT PROTEASE LA (LON) DOMAIN PROTEIN"/>
    <property type="match status" value="1"/>
</dbReference>
<organism evidence="3 4">
    <name type="scientific">Streptomyces marispadix</name>
    <dbReference type="NCBI Taxonomy" id="2922868"/>
    <lineage>
        <taxon>Bacteria</taxon>
        <taxon>Bacillati</taxon>
        <taxon>Actinomycetota</taxon>
        <taxon>Actinomycetes</taxon>
        <taxon>Kitasatosporales</taxon>
        <taxon>Streptomycetaceae</taxon>
        <taxon>Streptomyces</taxon>
    </lineage>
</organism>
<evidence type="ECO:0000259" key="2">
    <source>
        <dbReference type="PROSITE" id="PS51787"/>
    </source>
</evidence>
<feature type="region of interest" description="Disordered" evidence="1">
    <location>
        <begin position="59"/>
        <end position="78"/>
    </location>
</feature>
<dbReference type="InterPro" id="IPR003111">
    <property type="entry name" value="Lon_prtase_N"/>
</dbReference>
<dbReference type="PROSITE" id="PS51787">
    <property type="entry name" value="LON_N"/>
    <property type="match status" value="1"/>
</dbReference>
<dbReference type="SUPFAM" id="SSF88697">
    <property type="entry name" value="PUA domain-like"/>
    <property type="match status" value="2"/>
</dbReference>
<name>A0ABS9SU05_9ACTN</name>
<dbReference type="Gene3D" id="1.20.58.1480">
    <property type="match status" value="1"/>
</dbReference>